<evidence type="ECO:0000256" key="4">
    <source>
        <dbReference type="SAM" id="SignalP"/>
    </source>
</evidence>
<organism evidence="6 7">
    <name type="scientific">Bicyclus anynana</name>
    <name type="common">Squinting bush brown butterfly</name>
    <dbReference type="NCBI Taxonomy" id="110368"/>
    <lineage>
        <taxon>Eukaryota</taxon>
        <taxon>Metazoa</taxon>
        <taxon>Ecdysozoa</taxon>
        <taxon>Arthropoda</taxon>
        <taxon>Hexapoda</taxon>
        <taxon>Insecta</taxon>
        <taxon>Pterygota</taxon>
        <taxon>Neoptera</taxon>
        <taxon>Endopterygota</taxon>
        <taxon>Lepidoptera</taxon>
        <taxon>Glossata</taxon>
        <taxon>Ditrysia</taxon>
        <taxon>Papilionoidea</taxon>
        <taxon>Nymphalidae</taxon>
        <taxon>Satyrinae</taxon>
        <taxon>Satyrini</taxon>
        <taxon>Mycalesina</taxon>
        <taxon>Bicyclus</taxon>
    </lineage>
</organism>
<dbReference type="InterPro" id="IPR033116">
    <property type="entry name" value="TRYPSIN_SER"/>
</dbReference>
<dbReference type="AlphaFoldDB" id="A0A6J1NTE9"/>
<dbReference type="PRINTS" id="PR00722">
    <property type="entry name" value="CHYMOTRYPSIN"/>
</dbReference>
<dbReference type="CDD" id="cd00190">
    <property type="entry name" value="Tryp_SPc"/>
    <property type="match status" value="1"/>
</dbReference>
<keyword evidence="4" id="KW-0732">Signal</keyword>
<keyword evidence="1" id="KW-1015">Disulfide bond</keyword>
<comment type="similarity">
    <text evidence="2">Belongs to the peptidase S1 family. CLIP subfamily.</text>
</comment>
<dbReference type="SMART" id="SM00020">
    <property type="entry name" value="Tryp_SPc"/>
    <property type="match status" value="1"/>
</dbReference>
<feature type="domain" description="Peptidase S1" evidence="5">
    <location>
        <begin position="47"/>
        <end position="284"/>
    </location>
</feature>
<dbReference type="PROSITE" id="PS00135">
    <property type="entry name" value="TRYPSIN_SER"/>
    <property type="match status" value="1"/>
</dbReference>
<evidence type="ECO:0000256" key="3">
    <source>
        <dbReference type="RuleBase" id="RU363034"/>
    </source>
</evidence>
<dbReference type="GeneID" id="112053083"/>
<proteinExistence type="inferred from homology"/>
<feature type="chain" id="PRO_5045860737" evidence="4">
    <location>
        <begin position="16"/>
        <end position="284"/>
    </location>
</feature>
<gene>
    <name evidence="7" type="primary">LOC112053083</name>
</gene>
<reference evidence="7" key="1">
    <citation type="submission" date="2025-08" db="UniProtKB">
        <authorList>
            <consortium name="RefSeq"/>
        </authorList>
    </citation>
    <scope>IDENTIFICATION</scope>
</reference>
<dbReference type="PANTHER" id="PTHR24256">
    <property type="entry name" value="TRYPTASE-RELATED"/>
    <property type="match status" value="1"/>
</dbReference>
<dbReference type="InterPro" id="IPR009003">
    <property type="entry name" value="Peptidase_S1_PA"/>
</dbReference>
<dbReference type="GO" id="GO:0090729">
    <property type="term" value="F:toxin activity"/>
    <property type="evidence" value="ECO:0007669"/>
    <property type="project" value="UniProtKB-KW"/>
</dbReference>
<evidence type="ECO:0000256" key="1">
    <source>
        <dbReference type="ARBA" id="ARBA00023157"/>
    </source>
</evidence>
<keyword evidence="6" id="KW-1185">Reference proteome</keyword>
<dbReference type="OrthoDB" id="5565075at2759"/>
<protein>
    <submittedName>
        <fullName evidence="7">Collagenase-like</fullName>
    </submittedName>
</protein>
<dbReference type="GO" id="GO:0006508">
    <property type="term" value="P:proteolysis"/>
    <property type="evidence" value="ECO:0007669"/>
    <property type="project" value="UniProtKB-KW"/>
</dbReference>
<dbReference type="Gene3D" id="2.40.10.10">
    <property type="entry name" value="Trypsin-like serine proteases"/>
    <property type="match status" value="2"/>
</dbReference>
<evidence type="ECO:0000313" key="6">
    <source>
        <dbReference type="Proteomes" id="UP001652582"/>
    </source>
</evidence>
<evidence type="ECO:0000256" key="2">
    <source>
        <dbReference type="ARBA" id="ARBA00024195"/>
    </source>
</evidence>
<feature type="signal peptide" evidence="4">
    <location>
        <begin position="1"/>
        <end position="15"/>
    </location>
</feature>
<sequence>MWFILFLTQFLYISGKCDFYNGQGYHTAVGIPEAFIVMSQEGYVTRIVGGNEVPTTTLYPYQAGIVITLTTGSTSLCGGALISNTRVLTAAHCWWDGQIKAKKFTVVLGSVKIFSGGTRIDTSDVTAHSNWNTKDITNDIAMAKITKVTFSSSIQAIPLPAAADANQQFAGMQGVVTGYGKVRDAQKGFPTTTSLHHINLNIITNAACQSSFDMSLHASHMCTSGAGKVGTCDGDSGGPLTVVWKNKRTLVGIVSFGLADACQSGYPSVYTRVTSFLTWIQANS</sequence>
<keyword evidence="3" id="KW-0720">Serine protease</keyword>
<dbReference type="GO" id="GO:0005576">
    <property type="term" value="C:extracellular region"/>
    <property type="evidence" value="ECO:0007669"/>
    <property type="project" value="UniProtKB-SubCell"/>
</dbReference>
<dbReference type="InterPro" id="IPR051487">
    <property type="entry name" value="Ser/Thr_Proteases_Immune/Dev"/>
</dbReference>
<dbReference type="InterPro" id="IPR001314">
    <property type="entry name" value="Peptidase_S1A"/>
</dbReference>
<name>A0A6J1NTE9_BICAN</name>
<dbReference type="InterPro" id="IPR018114">
    <property type="entry name" value="TRYPSIN_HIS"/>
</dbReference>
<dbReference type="GO" id="GO:0004252">
    <property type="term" value="F:serine-type endopeptidase activity"/>
    <property type="evidence" value="ECO:0007669"/>
    <property type="project" value="InterPro"/>
</dbReference>
<keyword evidence="3" id="KW-0645">Protease</keyword>
<dbReference type="SUPFAM" id="SSF50494">
    <property type="entry name" value="Trypsin-like serine proteases"/>
    <property type="match status" value="1"/>
</dbReference>
<dbReference type="Pfam" id="PF00089">
    <property type="entry name" value="Trypsin"/>
    <property type="match status" value="1"/>
</dbReference>
<dbReference type="KEGG" id="bany:112053083"/>
<dbReference type="InterPro" id="IPR001254">
    <property type="entry name" value="Trypsin_dom"/>
</dbReference>
<accession>A0A6J1NTE9</accession>
<dbReference type="InterPro" id="IPR043504">
    <property type="entry name" value="Peptidase_S1_PA_chymotrypsin"/>
</dbReference>
<evidence type="ECO:0000259" key="5">
    <source>
        <dbReference type="PROSITE" id="PS50240"/>
    </source>
</evidence>
<evidence type="ECO:0000313" key="7">
    <source>
        <dbReference type="RefSeq" id="XP_023948133.2"/>
    </source>
</evidence>
<dbReference type="PROSITE" id="PS00134">
    <property type="entry name" value="TRYPSIN_HIS"/>
    <property type="match status" value="1"/>
</dbReference>
<dbReference type="RefSeq" id="XP_023948133.2">
    <property type="nucleotide sequence ID" value="XM_024092365.2"/>
</dbReference>
<dbReference type="PROSITE" id="PS50240">
    <property type="entry name" value="TRYPSIN_DOM"/>
    <property type="match status" value="1"/>
</dbReference>
<keyword evidence="3" id="KW-0378">Hydrolase</keyword>
<dbReference type="Proteomes" id="UP001652582">
    <property type="component" value="Chromosome 17"/>
</dbReference>